<dbReference type="EC" id="2.7.13.3" evidence="3"/>
<dbReference type="Gene3D" id="1.10.287.130">
    <property type="match status" value="1"/>
</dbReference>
<protein>
    <recommendedName>
        <fullName evidence="3">histidine kinase</fullName>
        <ecNumber evidence="3">2.7.13.3</ecNumber>
    </recommendedName>
</protein>
<dbReference type="InterPro" id="IPR003661">
    <property type="entry name" value="HisK_dim/P_dom"/>
</dbReference>
<evidence type="ECO:0000313" key="14">
    <source>
        <dbReference type="Proteomes" id="UP000183200"/>
    </source>
</evidence>
<sequence length="441" mass="50837">MMKLQLKLALYNTLTKVAIITMMGILILVSINRISVNHIHQRLIQKKNKLITNLSSVKINDLLTQQKTFTDYNLLKEEYIILKEVKNSDTSKLKHYFSQESREIEGSQEEYQILSAEFKYGGRRYLLELGETMSTVGQLEHTISVFTFLILLAAVILTLLTDLAFSKFLLAPFYQIIDQKLNKVNDPISFNYEPVKTTTEDFKILDQSISILMNKIADLFITEKEFIANVSHELLTPISILNTRLENLLNDEKLSPEGENKVFACLKTLNRLKSIINSLLLISKVENNQYKKPDSISIKELVHEVYEELEHRLMMMELKFTINLSEDHHFTGNRSLFNTLLMNVVNNAIKYNLPSGSVSIYDTYIDKHYELIVEDTGQGMDLNEVQHAFQRFEKFQSEKEDSHGLGLSIVRSIASFHDIEIEIESEKGKGTRVIVIFPEKD</sequence>
<evidence type="ECO:0000256" key="7">
    <source>
        <dbReference type="ARBA" id="ARBA00022692"/>
    </source>
</evidence>
<keyword evidence="4" id="KW-1003">Cell membrane</keyword>
<dbReference type="InterPro" id="IPR036890">
    <property type="entry name" value="HATPase_C_sf"/>
</dbReference>
<organism evidence="13 14">
    <name type="scientific">Pedobacter steynii</name>
    <dbReference type="NCBI Taxonomy" id="430522"/>
    <lineage>
        <taxon>Bacteria</taxon>
        <taxon>Pseudomonadati</taxon>
        <taxon>Bacteroidota</taxon>
        <taxon>Sphingobacteriia</taxon>
        <taxon>Sphingobacteriales</taxon>
        <taxon>Sphingobacteriaceae</taxon>
        <taxon>Pedobacter</taxon>
    </lineage>
</organism>
<evidence type="ECO:0000256" key="4">
    <source>
        <dbReference type="ARBA" id="ARBA00022475"/>
    </source>
</evidence>
<dbReference type="GO" id="GO:0016036">
    <property type="term" value="P:cellular response to phosphate starvation"/>
    <property type="evidence" value="ECO:0007669"/>
    <property type="project" value="TreeGrafter"/>
</dbReference>
<keyword evidence="5" id="KW-0597">Phosphoprotein</keyword>
<evidence type="ECO:0000259" key="12">
    <source>
        <dbReference type="PROSITE" id="PS50109"/>
    </source>
</evidence>
<feature type="transmembrane region" description="Helical" evidence="11">
    <location>
        <begin position="143"/>
        <end position="165"/>
    </location>
</feature>
<dbReference type="RefSeq" id="WP_245723845.1">
    <property type="nucleotide sequence ID" value="NZ_FNGY01000003.1"/>
</dbReference>
<evidence type="ECO:0000256" key="10">
    <source>
        <dbReference type="ARBA" id="ARBA00023136"/>
    </source>
</evidence>
<evidence type="ECO:0000256" key="5">
    <source>
        <dbReference type="ARBA" id="ARBA00022553"/>
    </source>
</evidence>
<dbReference type="GO" id="GO:0004721">
    <property type="term" value="F:phosphoprotein phosphatase activity"/>
    <property type="evidence" value="ECO:0007669"/>
    <property type="project" value="TreeGrafter"/>
</dbReference>
<accession>A0A1G9T5X0</accession>
<dbReference type="InterPro" id="IPR036097">
    <property type="entry name" value="HisK_dim/P_sf"/>
</dbReference>
<evidence type="ECO:0000256" key="2">
    <source>
        <dbReference type="ARBA" id="ARBA00004651"/>
    </source>
</evidence>
<dbReference type="PROSITE" id="PS50109">
    <property type="entry name" value="HIS_KIN"/>
    <property type="match status" value="1"/>
</dbReference>
<dbReference type="GO" id="GO:0000155">
    <property type="term" value="F:phosphorelay sensor kinase activity"/>
    <property type="evidence" value="ECO:0007669"/>
    <property type="project" value="InterPro"/>
</dbReference>
<dbReference type="PANTHER" id="PTHR45453:SF2">
    <property type="entry name" value="HISTIDINE KINASE"/>
    <property type="match status" value="1"/>
</dbReference>
<dbReference type="PRINTS" id="PR00344">
    <property type="entry name" value="BCTRLSENSOR"/>
</dbReference>
<comment type="subcellular location">
    <subcellularLocation>
        <location evidence="2">Cell membrane</location>
        <topology evidence="2">Multi-pass membrane protein</topology>
    </subcellularLocation>
</comment>
<feature type="domain" description="Histidine kinase" evidence="12">
    <location>
        <begin position="229"/>
        <end position="441"/>
    </location>
</feature>
<evidence type="ECO:0000256" key="9">
    <source>
        <dbReference type="ARBA" id="ARBA00022989"/>
    </source>
</evidence>
<dbReference type="EMBL" id="FNGY01000003">
    <property type="protein sequence ID" value="SDM43027.1"/>
    <property type="molecule type" value="Genomic_DNA"/>
</dbReference>
<keyword evidence="6" id="KW-0808">Transferase</keyword>
<comment type="catalytic activity">
    <reaction evidence="1">
        <text>ATP + protein L-histidine = ADP + protein N-phospho-L-histidine.</text>
        <dbReference type="EC" id="2.7.13.3"/>
    </reaction>
</comment>
<keyword evidence="8 13" id="KW-0418">Kinase</keyword>
<reference evidence="14" key="1">
    <citation type="submission" date="2016-10" db="EMBL/GenBank/DDBJ databases">
        <authorList>
            <person name="Varghese N."/>
            <person name="Submissions S."/>
        </authorList>
    </citation>
    <scope>NUCLEOTIDE SEQUENCE [LARGE SCALE GENOMIC DNA]</scope>
    <source>
        <strain evidence="14">DSM 19110</strain>
    </source>
</reference>
<dbReference type="Pfam" id="PF02518">
    <property type="entry name" value="HATPase_c"/>
    <property type="match status" value="1"/>
</dbReference>
<dbReference type="Pfam" id="PF00512">
    <property type="entry name" value="HisKA"/>
    <property type="match status" value="1"/>
</dbReference>
<evidence type="ECO:0000313" key="13">
    <source>
        <dbReference type="EMBL" id="SDM43027.1"/>
    </source>
</evidence>
<evidence type="ECO:0000256" key="6">
    <source>
        <dbReference type="ARBA" id="ARBA00022679"/>
    </source>
</evidence>
<dbReference type="AlphaFoldDB" id="A0A1G9T5X0"/>
<dbReference type="SMART" id="SM00388">
    <property type="entry name" value="HisKA"/>
    <property type="match status" value="1"/>
</dbReference>
<dbReference type="STRING" id="430522.BFS30_04320"/>
<evidence type="ECO:0000256" key="11">
    <source>
        <dbReference type="SAM" id="Phobius"/>
    </source>
</evidence>
<dbReference type="CDD" id="cd00082">
    <property type="entry name" value="HisKA"/>
    <property type="match status" value="1"/>
</dbReference>
<gene>
    <name evidence="13" type="ORF">SAMN05421820_103802</name>
</gene>
<keyword evidence="7 11" id="KW-0812">Transmembrane</keyword>
<dbReference type="SUPFAM" id="SSF47384">
    <property type="entry name" value="Homodimeric domain of signal transducing histidine kinase"/>
    <property type="match status" value="1"/>
</dbReference>
<evidence type="ECO:0000256" key="3">
    <source>
        <dbReference type="ARBA" id="ARBA00012438"/>
    </source>
</evidence>
<proteinExistence type="predicted"/>
<feature type="transmembrane region" description="Helical" evidence="11">
    <location>
        <begin position="9"/>
        <end position="31"/>
    </location>
</feature>
<keyword evidence="14" id="KW-1185">Reference proteome</keyword>
<dbReference type="PANTHER" id="PTHR45453">
    <property type="entry name" value="PHOSPHATE REGULON SENSOR PROTEIN PHOR"/>
    <property type="match status" value="1"/>
</dbReference>
<dbReference type="SUPFAM" id="SSF55874">
    <property type="entry name" value="ATPase domain of HSP90 chaperone/DNA topoisomerase II/histidine kinase"/>
    <property type="match status" value="1"/>
</dbReference>
<keyword evidence="9 11" id="KW-1133">Transmembrane helix</keyword>
<dbReference type="InterPro" id="IPR005467">
    <property type="entry name" value="His_kinase_dom"/>
</dbReference>
<dbReference type="Gene3D" id="3.30.565.10">
    <property type="entry name" value="Histidine kinase-like ATPase, C-terminal domain"/>
    <property type="match status" value="1"/>
</dbReference>
<dbReference type="Proteomes" id="UP000183200">
    <property type="component" value="Unassembled WGS sequence"/>
</dbReference>
<dbReference type="InterPro" id="IPR004358">
    <property type="entry name" value="Sig_transdc_His_kin-like_C"/>
</dbReference>
<dbReference type="GO" id="GO:0005886">
    <property type="term" value="C:plasma membrane"/>
    <property type="evidence" value="ECO:0007669"/>
    <property type="project" value="UniProtKB-SubCell"/>
</dbReference>
<evidence type="ECO:0000256" key="1">
    <source>
        <dbReference type="ARBA" id="ARBA00000085"/>
    </source>
</evidence>
<dbReference type="InterPro" id="IPR003594">
    <property type="entry name" value="HATPase_dom"/>
</dbReference>
<name>A0A1G9T5X0_9SPHI</name>
<dbReference type="InterPro" id="IPR050351">
    <property type="entry name" value="BphY/WalK/GraS-like"/>
</dbReference>
<dbReference type="SMART" id="SM00387">
    <property type="entry name" value="HATPase_c"/>
    <property type="match status" value="1"/>
</dbReference>
<keyword evidence="10 11" id="KW-0472">Membrane</keyword>
<evidence type="ECO:0000256" key="8">
    <source>
        <dbReference type="ARBA" id="ARBA00022777"/>
    </source>
</evidence>